<accession>A0A8J3B044</accession>
<dbReference type="Gene3D" id="3.20.20.140">
    <property type="entry name" value="Metal-dependent hydrolases"/>
    <property type="match status" value="1"/>
</dbReference>
<dbReference type="GO" id="GO:0046872">
    <property type="term" value="F:metal ion binding"/>
    <property type="evidence" value="ECO:0007669"/>
    <property type="project" value="UniProtKB-KW"/>
</dbReference>
<dbReference type="SUPFAM" id="SSF51338">
    <property type="entry name" value="Composite domain of metallo-dependent hydrolases"/>
    <property type="match status" value="1"/>
</dbReference>
<feature type="binding site" evidence="5">
    <location>
        <position position="98"/>
    </location>
    <ligand>
        <name>substrate</name>
    </ligand>
</feature>
<evidence type="ECO:0000256" key="3">
    <source>
        <dbReference type="ARBA" id="ARBA00022801"/>
    </source>
</evidence>
<evidence type="ECO:0000256" key="5">
    <source>
        <dbReference type="HAMAP-Rule" id="MF_01281"/>
    </source>
</evidence>
<dbReference type="GO" id="GO:0050270">
    <property type="term" value="F:S-adenosylhomocysteine deaminase activity"/>
    <property type="evidence" value="ECO:0007669"/>
    <property type="project" value="UniProtKB-UniRule"/>
</dbReference>
<feature type="binding site" evidence="5">
    <location>
        <position position="306"/>
    </location>
    <ligand>
        <name>substrate</name>
    </ligand>
</feature>
<comment type="function">
    <text evidence="5">Catalyzes the deamination of 5-methylthioadenosine and S-adenosyl-L-homocysteine into 5-methylthioinosine and S-inosyl-L-homocysteine, respectively. Is also able to deaminate adenosine.</text>
</comment>
<protein>
    <recommendedName>
        <fullName evidence="5">5-methylthioadenosine/S-adenosylhomocysteine deaminase</fullName>
        <shortName evidence="5">MTA/SAH deaminase</shortName>
        <ecNumber evidence="5">3.5.4.28</ecNumber>
        <ecNumber evidence="5">3.5.4.31</ecNumber>
    </recommendedName>
</protein>
<feature type="binding site" evidence="5">
    <location>
        <position position="71"/>
    </location>
    <ligand>
        <name>Zn(2+)</name>
        <dbReference type="ChEBI" id="CHEBI:29105"/>
    </ligand>
</feature>
<comment type="caution">
    <text evidence="5">Lacks conserved residue(s) required for the propagation of feature annotation.</text>
</comment>
<keyword evidence="4 5" id="KW-0862">Zinc</keyword>
<comment type="similarity">
    <text evidence="1">Belongs to the metallo-dependent hydrolases superfamily. ATZ/TRZ family.</text>
</comment>
<feature type="binding site" evidence="5">
    <location>
        <position position="69"/>
    </location>
    <ligand>
        <name>Zn(2+)</name>
        <dbReference type="ChEBI" id="CHEBI:29105"/>
    </ligand>
</feature>
<keyword evidence="8" id="KW-1185">Reference proteome</keyword>
<feature type="domain" description="Amidohydrolase-related" evidence="6">
    <location>
        <begin position="60"/>
        <end position="408"/>
    </location>
</feature>
<reference evidence="7" key="2">
    <citation type="submission" date="2020-09" db="EMBL/GenBank/DDBJ databases">
        <authorList>
            <person name="Sun Q."/>
            <person name="Sedlacek I."/>
        </authorList>
    </citation>
    <scope>NUCLEOTIDE SEQUENCE</scope>
    <source>
        <strain evidence="7">CCM 7664</strain>
    </source>
</reference>
<name>A0A8J3B044_9BURK</name>
<feature type="binding site" evidence="5">
    <location>
        <position position="191"/>
    </location>
    <ligand>
        <name>substrate</name>
    </ligand>
</feature>
<dbReference type="EMBL" id="BMDP01000003">
    <property type="protein sequence ID" value="GGI55271.1"/>
    <property type="molecule type" value="Genomic_DNA"/>
</dbReference>
<proteinExistence type="inferred from homology"/>
<dbReference type="EC" id="3.5.4.31" evidence="5"/>
<evidence type="ECO:0000313" key="7">
    <source>
        <dbReference type="EMBL" id="GGI55271.1"/>
    </source>
</evidence>
<dbReference type="EC" id="3.5.4.28" evidence="5"/>
<comment type="catalytic activity">
    <reaction evidence="5">
        <text>S-methyl-5'-thioadenosine + H2O + H(+) = S-methyl-5'-thioinosine + NH4(+)</text>
        <dbReference type="Rhea" id="RHEA:25025"/>
        <dbReference type="ChEBI" id="CHEBI:15377"/>
        <dbReference type="ChEBI" id="CHEBI:15378"/>
        <dbReference type="ChEBI" id="CHEBI:17509"/>
        <dbReference type="ChEBI" id="CHEBI:28938"/>
        <dbReference type="ChEBI" id="CHEBI:48595"/>
        <dbReference type="EC" id="3.5.4.31"/>
    </reaction>
</comment>
<dbReference type="CDD" id="cd01298">
    <property type="entry name" value="ATZ_TRZ_like"/>
    <property type="match status" value="1"/>
</dbReference>
<dbReference type="Gene3D" id="2.30.40.10">
    <property type="entry name" value="Urease, subunit C, domain 1"/>
    <property type="match status" value="1"/>
</dbReference>
<dbReference type="RefSeq" id="WP_188422135.1">
    <property type="nucleotide sequence ID" value="NZ_BMDP01000003.1"/>
</dbReference>
<dbReference type="NCBIfam" id="NF006549">
    <property type="entry name" value="PRK09045.1"/>
    <property type="match status" value="1"/>
</dbReference>
<comment type="catalytic activity">
    <reaction evidence="5">
        <text>S-adenosyl-L-homocysteine + H2O + H(+) = S-inosyl-L-homocysteine + NH4(+)</text>
        <dbReference type="Rhea" id="RHEA:20716"/>
        <dbReference type="ChEBI" id="CHEBI:15377"/>
        <dbReference type="ChEBI" id="CHEBI:15378"/>
        <dbReference type="ChEBI" id="CHEBI:28938"/>
        <dbReference type="ChEBI" id="CHEBI:57856"/>
        <dbReference type="ChEBI" id="CHEBI:57985"/>
        <dbReference type="EC" id="3.5.4.28"/>
    </reaction>
</comment>
<dbReference type="FunFam" id="3.20.20.140:FF:000014">
    <property type="entry name" value="5-methylthioadenosine/S-adenosylhomocysteine deaminase"/>
    <property type="match status" value="1"/>
</dbReference>
<keyword evidence="2 5" id="KW-0479">Metal-binding</keyword>
<dbReference type="InterPro" id="IPR032466">
    <property type="entry name" value="Metal_Hydrolase"/>
</dbReference>
<reference evidence="7" key="1">
    <citation type="journal article" date="2014" name="Int. J. Syst. Evol. Microbiol.">
        <title>Complete genome sequence of Corynebacterium casei LMG S-19264T (=DSM 44701T), isolated from a smear-ripened cheese.</title>
        <authorList>
            <consortium name="US DOE Joint Genome Institute (JGI-PGF)"/>
            <person name="Walter F."/>
            <person name="Albersmeier A."/>
            <person name="Kalinowski J."/>
            <person name="Ruckert C."/>
        </authorList>
    </citation>
    <scope>NUCLEOTIDE SEQUENCE</scope>
    <source>
        <strain evidence="7">CCM 7664</strain>
    </source>
</reference>
<organism evidence="7 8">
    <name type="scientific">Oxalicibacterium solurbis</name>
    <dbReference type="NCBI Taxonomy" id="69280"/>
    <lineage>
        <taxon>Bacteria</taxon>
        <taxon>Pseudomonadati</taxon>
        <taxon>Pseudomonadota</taxon>
        <taxon>Betaproteobacteria</taxon>
        <taxon>Burkholderiales</taxon>
        <taxon>Oxalobacteraceae</taxon>
        <taxon>Oxalicibacterium</taxon>
    </lineage>
</organism>
<dbReference type="AlphaFoldDB" id="A0A8J3B044"/>
<feature type="binding site" evidence="5">
    <location>
        <position position="218"/>
    </location>
    <ligand>
        <name>Zn(2+)</name>
        <dbReference type="ChEBI" id="CHEBI:29105"/>
    </ligand>
</feature>
<dbReference type="PANTHER" id="PTHR43794:SF11">
    <property type="entry name" value="AMIDOHYDROLASE-RELATED DOMAIN-CONTAINING PROTEIN"/>
    <property type="match status" value="1"/>
</dbReference>
<dbReference type="GO" id="GO:0090614">
    <property type="term" value="F:5'-methylthioadenosine deaminase activity"/>
    <property type="evidence" value="ECO:0007669"/>
    <property type="project" value="UniProtKB-UniRule"/>
</dbReference>
<dbReference type="InterPro" id="IPR023512">
    <property type="entry name" value="Deaminase_MtaD/DadD"/>
</dbReference>
<dbReference type="SUPFAM" id="SSF51556">
    <property type="entry name" value="Metallo-dependent hydrolases"/>
    <property type="match status" value="1"/>
</dbReference>
<evidence type="ECO:0000313" key="8">
    <source>
        <dbReference type="Proteomes" id="UP000627205"/>
    </source>
</evidence>
<evidence type="ECO:0000256" key="4">
    <source>
        <dbReference type="ARBA" id="ARBA00022833"/>
    </source>
</evidence>
<feature type="binding site" evidence="5">
    <location>
        <position position="221"/>
    </location>
    <ligand>
        <name>substrate</name>
    </ligand>
</feature>
<evidence type="ECO:0000256" key="2">
    <source>
        <dbReference type="ARBA" id="ARBA00022723"/>
    </source>
</evidence>
<dbReference type="PANTHER" id="PTHR43794">
    <property type="entry name" value="AMINOHYDROLASE SSNA-RELATED"/>
    <property type="match status" value="1"/>
</dbReference>
<evidence type="ECO:0000256" key="1">
    <source>
        <dbReference type="ARBA" id="ARBA00006745"/>
    </source>
</evidence>
<comment type="caution">
    <text evidence="7">The sequence shown here is derived from an EMBL/GenBank/DDBJ whole genome shotgun (WGS) entry which is preliminary data.</text>
</comment>
<dbReference type="InterPro" id="IPR050287">
    <property type="entry name" value="MTA/SAH_deaminase"/>
</dbReference>
<dbReference type="InterPro" id="IPR011059">
    <property type="entry name" value="Metal-dep_hydrolase_composite"/>
</dbReference>
<sequence length="438" mass="48223">MTTVDLLIHARWIIPIVPAGQVYEHYALAVDQGAIVALLPQQEADERYRANCTVRLDEHVLLPGLVNAHGHAAMTLLRGYADDKPLDDWLNNHIWPAEKKWVSADFVRDGTELAIAEMIRSGTTCFSDMYFFSEEIAQAAEAAQMRCQVSFPILDFLTAWGSGPEDYLAKGLALEEKMRSHPLVSVGFGPHAPYTVSDRWLEKVAMLAQQRNMTMQIHLHETASEVEESMRQHGMRPIQRVKNLGLLTSHTQCVHMTQIDDSDIALLQQSGAHVIHCPESNLKLASGFCPVDRLQQAGINVALGTDGAASNNDLDMFGEMKMAALLAKTVSGNAAALDAHAALRMATLNGAKALGIDKLVGSLEVGKRADIAAVSLGDLDLQPVYKPESHLVYASVGHRVTHVWVDGKCLFEDRILKTIDAHEIRNKVGHWKKKIHAC</sequence>
<dbReference type="Proteomes" id="UP000627205">
    <property type="component" value="Unassembled WGS sequence"/>
</dbReference>
<feature type="binding site" evidence="5">
    <location>
        <position position="306"/>
    </location>
    <ligand>
        <name>Zn(2+)</name>
        <dbReference type="ChEBI" id="CHEBI:29105"/>
    </ligand>
</feature>
<comment type="cofactor">
    <cofactor evidence="5">
        <name>Zn(2+)</name>
        <dbReference type="ChEBI" id="CHEBI:29105"/>
    </cofactor>
    <text evidence="5">Binds 1 zinc ion per subunit.</text>
</comment>
<gene>
    <name evidence="5" type="primary">mtaD</name>
    <name evidence="7" type="ORF">GCM10011430_24450</name>
</gene>
<evidence type="ECO:0000259" key="6">
    <source>
        <dbReference type="Pfam" id="PF01979"/>
    </source>
</evidence>
<keyword evidence="3 5" id="KW-0378">Hydrolase</keyword>
<comment type="similarity">
    <text evidence="5">Belongs to the metallo-dependent hydrolases superfamily. MTA/SAH deaminase family.</text>
</comment>
<dbReference type="HAMAP" id="MF_01281">
    <property type="entry name" value="MTA_SAH_deamin"/>
    <property type="match status" value="1"/>
</dbReference>
<dbReference type="InterPro" id="IPR006680">
    <property type="entry name" value="Amidohydro-rel"/>
</dbReference>
<dbReference type="Pfam" id="PF01979">
    <property type="entry name" value="Amidohydro_1"/>
    <property type="match status" value="1"/>
</dbReference>